<evidence type="ECO:0000313" key="3">
    <source>
        <dbReference type="EMBL" id="MFC2946922.1"/>
    </source>
</evidence>
<keyword evidence="4" id="KW-1185">Reference proteome</keyword>
<dbReference type="RefSeq" id="WP_390301499.1">
    <property type="nucleotide sequence ID" value="NZ_JBHRRZ010000001.1"/>
</dbReference>
<keyword evidence="1" id="KW-0812">Transmembrane</keyword>
<evidence type="ECO:0000256" key="1">
    <source>
        <dbReference type="SAM" id="Phobius"/>
    </source>
</evidence>
<accession>A0ABV7A1I2</accession>
<dbReference type="EMBL" id="JBHRRZ010000001">
    <property type="protein sequence ID" value="MFC2946922.1"/>
    <property type="molecule type" value="Genomic_DNA"/>
</dbReference>
<comment type="caution">
    <text evidence="3">The sequence shown here is derived from an EMBL/GenBank/DDBJ whole genome shotgun (WGS) entry which is preliminary data.</text>
</comment>
<gene>
    <name evidence="3" type="ORF">ACFODW_00890</name>
</gene>
<feature type="domain" description="Uncharacterized protein YyaB-like PH" evidence="2">
    <location>
        <begin position="52"/>
        <end position="122"/>
    </location>
</feature>
<dbReference type="Pfam" id="PF06713">
    <property type="entry name" value="bPH_4"/>
    <property type="match status" value="1"/>
</dbReference>
<organism evidence="3 4">
    <name type="scientific">Virgibacillus sediminis</name>
    <dbReference type="NCBI Taxonomy" id="202260"/>
    <lineage>
        <taxon>Bacteria</taxon>
        <taxon>Bacillati</taxon>
        <taxon>Bacillota</taxon>
        <taxon>Bacilli</taxon>
        <taxon>Bacillales</taxon>
        <taxon>Bacillaceae</taxon>
        <taxon>Virgibacillus</taxon>
    </lineage>
</organism>
<evidence type="ECO:0000313" key="4">
    <source>
        <dbReference type="Proteomes" id="UP001595387"/>
    </source>
</evidence>
<reference evidence="4" key="1">
    <citation type="journal article" date="2019" name="Int. J. Syst. Evol. Microbiol.">
        <title>The Global Catalogue of Microorganisms (GCM) 10K type strain sequencing project: providing services to taxonomists for standard genome sequencing and annotation.</title>
        <authorList>
            <consortium name="The Broad Institute Genomics Platform"/>
            <consortium name="The Broad Institute Genome Sequencing Center for Infectious Disease"/>
            <person name="Wu L."/>
            <person name="Ma J."/>
        </authorList>
    </citation>
    <scope>NUCLEOTIDE SEQUENCE [LARGE SCALE GENOMIC DNA]</scope>
    <source>
        <strain evidence="4">KCTC 13193</strain>
    </source>
</reference>
<feature type="transmembrane region" description="Helical" evidence="1">
    <location>
        <begin position="9"/>
        <end position="28"/>
    </location>
</feature>
<keyword evidence="1" id="KW-0472">Membrane</keyword>
<feature type="transmembrane region" description="Helical" evidence="1">
    <location>
        <begin position="34"/>
        <end position="56"/>
    </location>
</feature>
<dbReference type="InterPro" id="IPR009589">
    <property type="entry name" value="PH_YyaB-like"/>
</dbReference>
<proteinExistence type="predicted"/>
<name>A0ABV7A1I2_9BACI</name>
<protein>
    <submittedName>
        <fullName evidence="3">PH domain-containing protein</fullName>
    </submittedName>
</protein>
<dbReference type="Proteomes" id="UP001595387">
    <property type="component" value="Unassembled WGS sequence"/>
</dbReference>
<keyword evidence="1" id="KW-1133">Transmembrane helix</keyword>
<evidence type="ECO:0000259" key="2">
    <source>
        <dbReference type="Pfam" id="PF06713"/>
    </source>
</evidence>
<sequence>MYFPSKKDNWLTAVMWGIAAVGVIIPLLRGFLSGALFVLPFSLLLLWFWFGTGYILEDHFIRIKYGPIRMKVKIADIIEVRKVNSIFAAPALSRHRLEIYSGRYNIVSVSPEREDEFIDELIRRHPDLELRRNKQK</sequence>